<evidence type="ECO:0000313" key="1">
    <source>
        <dbReference type="EMBL" id="MBK3495893.1"/>
    </source>
</evidence>
<proteinExistence type="predicted"/>
<comment type="caution">
    <text evidence="1">The sequence shown here is derived from an EMBL/GenBank/DDBJ whole genome shotgun (WGS) entry which is preliminary data.</text>
</comment>
<dbReference type="RefSeq" id="WP_200749462.1">
    <property type="nucleotide sequence ID" value="NZ_JAEOAH010000021.1"/>
</dbReference>
<keyword evidence="2" id="KW-1185">Reference proteome</keyword>
<evidence type="ECO:0000313" key="2">
    <source>
        <dbReference type="Proteomes" id="UP000618943"/>
    </source>
</evidence>
<organism evidence="1 2">
    <name type="scientific">Viridibacillus soli</name>
    <dbReference type="NCBI Taxonomy" id="2798301"/>
    <lineage>
        <taxon>Bacteria</taxon>
        <taxon>Bacillati</taxon>
        <taxon>Bacillota</taxon>
        <taxon>Bacilli</taxon>
        <taxon>Bacillales</taxon>
        <taxon>Caryophanaceae</taxon>
        <taxon>Viridibacillus</taxon>
    </lineage>
</organism>
<name>A0ABS1H8Z1_9BACL</name>
<dbReference type="EMBL" id="JAEOAH010000021">
    <property type="protein sequence ID" value="MBK3495893.1"/>
    <property type="molecule type" value="Genomic_DNA"/>
</dbReference>
<accession>A0ABS1H8Z1</accession>
<sequence>MNESNNQAICTMTYHIVERIVGWYEQTTNRTHHRIYLYADAVSTAKNIFKLEHVHDMSYKPFSGGSGLFYLHTNQGVFMFEIDVDPTHFIQMYKRIRE</sequence>
<gene>
    <name evidence="1" type="ORF">JFL43_13695</name>
</gene>
<reference evidence="1 2" key="1">
    <citation type="submission" date="2020-12" db="EMBL/GenBank/DDBJ databases">
        <title>YIM B01967 draft genome.</title>
        <authorList>
            <person name="Yan X."/>
        </authorList>
    </citation>
    <scope>NUCLEOTIDE SEQUENCE [LARGE SCALE GENOMIC DNA]</scope>
    <source>
        <strain evidence="1 2">YIM B01967</strain>
    </source>
</reference>
<dbReference type="Proteomes" id="UP000618943">
    <property type="component" value="Unassembled WGS sequence"/>
</dbReference>
<protein>
    <submittedName>
        <fullName evidence="1">Uncharacterized protein</fullName>
    </submittedName>
</protein>